<dbReference type="RefSeq" id="WP_126446621.1">
    <property type="nucleotide sequence ID" value="NZ_CP034549.1"/>
</dbReference>
<dbReference type="EMBL" id="CP034549">
    <property type="protein sequence ID" value="AZQ43810.1"/>
    <property type="molecule type" value="Genomic_DNA"/>
</dbReference>
<dbReference type="Gene3D" id="3.40.605.10">
    <property type="entry name" value="Aldehyde Dehydrogenase, Chain A, domain 1"/>
    <property type="match status" value="1"/>
</dbReference>
<dbReference type="SUPFAM" id="SSF54637">
    <property type="entry name" value="Thioesterase/thiol ester dehydrase-isomerase"/>
    <property type="match status" value="1"/>
</dbReference>
<feature type="domain" description="Aldehyde dehydrogenase" evidence="2">
    <location>
        <begin position="12"/>
        <end position="499"/>
    </location>
</feature>
<gene>
    <name evidence="4" type="primary">paaZ</name>
    <name evidence="4" type="ORF">EJ995_06040</name>
</gene>
<dbReference type="NCBIfam" id="TIGR02278">
    <property type="entry name" value="PaaN-DH"/>
    <property type="match status" value="1"/>
</dbReference>
<dbReference type="InterPro" id="IPR016161">
    <property type="entry name" value="Ald_DH/histidinol_DH"/>
</dbReference>
<proteinExistence type="predicted"/>
<dbReference type="Pfam" id="PF01575">
    <property type="entry name" value="MaoC_dehydratas"/>
    <property type="match status" value="1"/>
</dbReference>
<dbReference type="OrthoDB" id="9801625at2"/>
<dbReference type="Gene3D" id="3.40.309.10">
    <property type="entry name" value="Aldehyde Dehydrogenase, Chain A, domain 2"/>
    <property type="match status" value="1"/>
</dbReference>
<evidence type="ECO:0000259" key="2">
    <source>
        <dbReference type="Pfam" id="PF00171"/>
    </source>
</evidence>
<keyword evidence="1" id="KW-0560">Oxidoreductase</keyword>
<dbReference type="Pfam" id="PF00171">
    <property type="entry name" value="Aldedh"/>
    <property type="match status" value="1"/>
</dbReference>
<organism evidence="4 5">
    <name type="scientific">Nonlabens ponticola</name>
    <dbReference type="NCBI Taxonomy" id="2496866"/>
    <lineage>
        <taxon>Bacteria</taxon>
        <taxon>Pseudomonadati</taxon>
        <taxon>Bacteroidota</taxon>
        <taxon>Flavobacteriia</taxon>
        <taxon>Flavobacteriales</taxon>
        <taxon>Flavobacteriaceae</taxon>
        <taxon>Nonlabens</taxon>
    </lineage>
</organism>
<dbReference type="InterPro" id="IPR011966">
    <property type="entry name" value="PaaN-DH"/>
</dbReference>
<name>A0A3S9MX93_9FLAO</name>
<dbReference type="Proteomes" id="UP000279600">
    <property type="component" value="Chromosome"/>
</dbReference>
<dbReference type="KEGG" id="noj:EJ995_06040"/>
<dbReference type="PANTHER" id="PTHR43111">
    <property type="entry name" value="ALDEHYDE DEHYDROGENASE B-RELATED"/>
    <property type="match status" value="1"/>
</dbReference>
<dbReference type="InterPro" id="IPR002539">
    <property type="entry name" value="MaoC-like_dom"/>
</dbReference>
<reference evidence="4 5" key="1">
    <citation type="submission" date="2018-12" db="EMBL/GenBank/DDBJ databases">
        <title>Complete genome of Nonlabens sp. MJ115.</title>
        <authorList>
            <person name="Choi H.S."/>
            <person name="Jung J."/>
        </authorList>
    </citation>
    <scope>NUCLEOTIDE SEQUENCE [LARGE SCALE GENOMIC DNA]</scope>
    <source>
        <strain evidence="4 5">MJ115</strain>
    </source>
</reference>
<keyword evidence="5" id="KW-1185">Reference proteome</keyword>
<dbReference type="Gene3D" id="3.10.129.10">
    <property type="entry name" value="Hotdog Thioesterase"/>
    <property type="match status" value="1"/>
</dbReference>
<sequence length="847" mass="94780">MSVLESYINGRWTAGNEDSAKPMYDAITGEVIGLTSTNDLDIPSVLQYGRDHGKVLRDMTFQQRGNMIKKLALYLEKRKKQFYEVSYKTGATRADSWVDIEGGFGNLFANASLRKLFPDQSYAVEGDPIDLSRGGRFMAHHILVPKKGVAVHINAFNFPVWGMLEKCAINWMAGMPAVVLPAPQTAFLTEAVAREIINSGILPEGALQLLSGLTTNILDTVNSTDVVTFTGSAATGRKLKAHPRLLEESVPFTMEADSLNSSVLGPDAVPGTAEFDIFIKEVRKEMTSKAGQKCTAIRRIMVPENLMEDVQIALGKQLSQTVIGDPLLRETRMGALINNDQCDTLKEQIKKISKTAKIVYGDLDEVEIQGDRAQNGAFMSPILMREDQPFKNTMVHEVECFGPVSTLMPYKNLDEAIELAHMGKGSLVSSVVTSDDAFAKVYTINAASSHGRILTLNKESAPQSTGHGSPLPLLVHGGPGRAGGGEEMGGLRGIKHYMQRCAVQGSPTSLTEITGIYQPNGAYKEAEKHPFAYHYEDIKPGMSLETHKRTLTDTDIQNFANLTWDHFYAHTDITSLEGSIFKKRTAHGYFIISAAAGLFVYPNKGPVSANYGLEDIRFLRPLYHNDTIYVRLTCKEKRERDVSGREHPSGIVKWYVEVFDAEPVDYENGKTDEEADSLVAIATILTMVEKKQDTFKEITEDYIKFAFAKLNADSKPQWGSMTAQHMVEHLEMSYRIASGEIQDFEVATPEEHLEKVAATLWNYKKMPQNHKMPLMKQDGTLEDLKYEDLETAKEKMLEARQQYLNYFKRHPKIVTKNAVFGELSKYEWYLLERKHLNHHFEQFQISA</sequence>
<dbReference type="AlphaFoldDB" id="A0A3S9MX93"/>
<dbReference type="InterPro" id="IPR015590">
    <property type="entry name" value="Aldehyde_DH_dom"/>
</dbReference>
<dbReference type="SUPFAM" id="SSF53720">
    <property type="entry name" value="ALDH-like"/>
    <property type="match status" value="1"/>
</dbReference>
<dbReference type="InterPro" id="IPR016163">
    <property type="entry name" value="Ald_DH_C"/>
</dbReference>
<evidence type="ECO:0000256" key="1">
    <source>
        <dbReference type="ARBA" id="ARBA00023002"/>
    </source>
</evidence>
<evidence type="ECO:0000313" key="4">
    <source>
        <dbReference type="EMBL" id="AZQ43810.1"/>
    </source>
</evidence>
<accession>A0A3S9MX93</accession>
<dbReference type="GO" id="GO:0016620">
    <property type="term" value="F:oxidoreductase activity, acting on the aldehyde or oxo group of donors, NAD or NADP as acceptor"/>
    <property type="evidence" value="ECO:0007669"/>
    <property type="project" value="InterPro"/>
</dbReference>
<dbReference type="PANTHER" id="PTHR43111:SF1">
    <property type="entry name" value="ALDEHYDE DEHYDROGENASE B-RELATED"/>
    <property type="match status" value="1"/>
</dbReference>
<dbReference type="NCBIfam" id="NF008868">
    <property type="entry name" value="PRK11903.1"/>
    <property type="match status" value="1"/>
</dbReference>
<evidence type="ECO:0000313" key="5">
    <source>
        <dbReference type="Proteomes" id="UP000279600"/>
    </source>
</evidence>
<feature type="domain" description="MaoC-like" evidence="3">
    <location>
        <begin position="540"/>
        <end position="641"/>
    </location>
</feature>
<dbReference type="InterPro" id="IPR016162">
    <property type="entry name" value="Ald_DH_N"/>
</dbReference>
<dbReference type="CDD" id="cd07128">
    <property type="entry name" value="ALDH_MaoC-N"/>
    <property type="match status" value="1"/>
</dbReference>
<evidence type="ECO:0000259" key="3">
    <source>
        <dbReference type="Pfam" id="PF01575"/>
    </source>
</evidence>
<protein>
    <submittedName>
        <fullName evidence="4">Phenylacetic acid degradation bifunctional protein PaaZ</fullName>
    </submittedName>
</protein>
<dbReference type="InterPro" id="IPR029069">
    <property type="entry name" value="HotDog_dom_sf"/>
</dbReference>